<keyword evidence="3" id="KW-1185">Reference proteome</keyword>
<dbReference type="STRING" id="331648.BST97_07740"/>
<proteinExistence type="predicted"/>
<dbReference type="InterPro" id="IPR004360">
    <property type="entry name" value="Glyas_Fos-R_dOase_dom"/>
</dbReference>
<dbReference type="CDD" id="cd06587">
    <property type="entry name" value="VOC"/>
    <property type="match status" value="1"/>
</dbReference>
<sequence length="130" mass="15354">MMKRVNGIGGIFFRCKDVQKTKEWYAKHLGLNTDDYGCTFWLPHLDKKEVASQQWSPFKADTNYFGESDQEFMINYKVEDLESLLETLKKEGVTIAGEMQQFDYGYFGWILDCDGRKVELWQPKNEQLFK</sequence>
<dbReference type="Proteomes" id="UP000193431">
    <property type="component" value="Chromosome"/>
</dbReference>
<dbReference type="PANTHER" id="PTHR33993">
    <property type="entry name" value="GLYOXALASE-RELATED"/>
    <property type="match status" value="1"/>
</dbReference>
<gene>
    <name evidence="2" type="ORF">BST97_07740</name>
</gene>
<protein>
    <submittedName>
        <fullName evidence="2">Glyoxalase</fullName>
    </submittedName>
</protein>
<dbReference type="InterPro" id="IPR029068">
    <property type="entry name" value="Glyas_Bleomycin-R_OHBP_Dase"/>
</dbReference>
<dbReference type="Gene3D" id="3.10.180.10">
    <property type="entry name" value="2,3-Dihydroxybiphenyl 1,2-Dioxygenase, domain 1"/>
    <property type="match status" value="1"/>
</dbReference>
<dbReference type="Pfam" id="PF00903">
    <property type="entry name" value="Glyoxalase"/>
    <property type="match status" value="1"/>
</dbReference>
<dbReference type="OrthoDB" id="9799428at2"/>
<organism evidence="2 3">
    <name type="scientific">Nonlabens spongiae</name>
    <dbReference type="NCBI Taxonomy" id="331648"/>
    <lineage>
        <taxon>Bacteria</taxon>
        <taxon>Pseudomonadati</taxon>
        <taxon>Bacteroidota</taxon>
        <taxon>Flavobacteriia</taxon>
        <taxon>Flavobacteriales</taxon>
        <taxon>Flavobacteriaceae</taxon>
        <taxon>Nonlabens</taxon>
    </lineage>
</organism>
<dbReference type="PROSITE" id="PS51819">
    <property type="entry name" value="VOC"/>
    <property type="match status" value="1"/>
</dbReference>
<name>A0A1W6MJX6_9FLAO</name>
<evidence type="ECO:0000313" key="3">
    <source>
        <dbReference type="Proteomes" id="UP000193431"/>
    </source>
</evidence>
<dbReference type="SUPFAM" id="SSF54593">
    <property type="entry name" value="Glyoxalase/Bleomycin resistance protein/Dihydroxybiphenyl dioxygenase"/>
    <property type="match status" value="1"/>
</dbReference>
<feature type="domain" description="VOC" evidence="1">
    <location>
        <begin position="7"/>
        <end position="123"/>
    </location>
</feature>
<accession>A0A1W6MJX6</accession>
<evidence type="ECO:0000259" key="1">
    <source>
        <dbReference type="PROSITE" id="PS51819"/>
    </source>
</evidence>
<dbReference type="InterPro" id="IPR052164">
    <property type="entry name" value="Anthracycline_SecMetBiosynth"/>
</dbReference>
<dbReference type="EMBL" id="CP019344">
    <property type="protein sequence ID" value="ARN77900.1"/>
    <property type="molecule type" value="Genomic_DNA"/>
</dbReference>
<evidence type="ECO:0000313" key="2">
    <source>
        <dbReference type="EMBL" id="ARN77900.1"/>
    </source>
</evidence>
<dbReference type="PANTHER" id="PTHR33993:SF5">
    <property type="entry name" value="GLYOXALASE"/>
    <property type="match status" value="1"/>
</dbReference>
<reference evidence="2 3" key="1">
    <citation type="submission" date="2016-11" db="EMBL/GenBank/DDBJ databases">
        <title>Trade-off between light-utilization and light-protection in marine flavobacteria.</title>
        <authorList>
            <person name="Kumagai Y."/>
        </authorList>
    </citation>
    <scope>NUCLEOTIDE SEQUENCE [LARGE SCALE GENOMIC DNA]</scope>
    <source>
        <strain evidence="2 3">JCM 13191</strain>
    </source>
</reference>
<dbReference type="AlphaFoldDB" id="A0A1W6MJX6"/>
<dbReference type="InterPro" id="IPR037523">
    <property type="entry name" value="VOC_core"/>
</dbReference>